<keyword evidence="2" id="KW-1185">Reference proteome</keyword>
<organism evidence="1 2">
    <name type="scientific">Actinocrinis puniceicyclus</name>
    <dbReference type="NCBI Taxonomy" id="977794"/>
    <lineage>
        <taxon>Bacteria</taxon>
        <taxon>Bacillati</taxon>
        <taxon>Actinomycetota</taxon>
        <taxon>Actinomycetes</taxon>
        <taxon>Catenulisporales</taxon>
        <taxon>Actinospicaceae</taxon>
        <taxon>Actinocrinis</taxon>
    </lineage>
</organism>
<evidence type="ECO:0000313" key="2">
    <source>
        <dbReference type="Proteomes" id="UP000677913"/>
    </source>
</evidence>
<dbReference type="Proteomes" id="UP000677913">
    <property type="component" value="Unassembled WGS sequence"/>
</dbReference>
<dbReference type="AlphaFoldDB" id="A0A8J7WR55"/>
<name>A0A8J7WR55_9ACTN</name>
<evidence type="ECO:0000313" key="1">
    <source>
        <dbReference type="EMBL" id="MBS2965988.1"/>
    </source>
</evidence>
<proteinExistence type="predicted"/>
<reference evidence="1" key="1">
    <citation type="submission" date="2021-04" db="EMBL/GenBank/DDBJ databases">
        <title>Genome based classification of Actinospica acidithermotolerans sp. nov., an actinobacterium isolated from an Indonesian hot spring.</title>
        <authorList>
            <person name="Kusuma A.B."/>
            <person name="Putra K.E."/>
            <person name="Nafisah S."/>
            <person name="Loh J."/>
            <person name="Nouioui I."/>
            <person name="Goodfellow M."/>
        </authorList>
    </citation>
    <scope>NUCLEOTIDE SEQUENCE</scope>
    <source>
        <strain evidence="1">DSM 45618</strain>
    </source>
</reference>
<dbReference type="EMBL" id="JAGSXH010000112">
    <property type="protein sequence ID" value="MBS2965988.1"/>
    <property type="molecule type" value="Genomic_DNA"/>
</dbReference>
<comment type="caution">
    <text evidence="1">The sequence shown here is derived from an EMBL/GenBank/DDBJ whole genome shotgun (WGS) entry which is preliminary data.</text>
</comment>
<sequence>MTSTALLELKNLADHAQAAGHTSVDRQKKATLVHRLRSAALYGADTAGTGKARDKERALARRLRDRQRDYLRFLDDGFAVPFDNNAAEVRHDVARF</sequence>
<protein>
    <recommendedName>
        <fullName evidence="3">Transposase IS66 family protein</fullName>
    </recommendedName>
</protein>
<evidence type="ECO:0008006" key="3">
    <source>
        <dbReference type="Google" id="ProtNLM"/>
    </source>
</evidence>
<dbReference type="RefSeq" id="WP_211470625.1">
    <property type="nucleotide sequence ID" value="NZ_JAGSXH010000112.1"/>
</dbReference>
<gene>
    <name evidence="1" type="ORF">KGA66_23285</name>
</gene>
<accession>A0A8J7WR55</accession>